<accession>A0A9N9HD50</accession>
<sequence>TEMKIDEQNIPATILTQPESTPVTVTTSWADEVNNIETIRSNIPLTIEGDIRKINGSLKSERKVFSK</sequence>
<reference evidence="1" key="1">
    <citation type="submission" date="2021-06" db="EMBL/GenBank/DDBJ databases">
        <authorList>
            <person name="Kallberg Y."/>
            <person name="Tangrot J."/>
            <person name="Rosling A."/>
        </authorList>
    </citation>
    <scope>NUCLEOTIDE SEQUENCE</scope>
    <source>
        <strain evidence="1">CL551</strain>
    </source>
</reference>
<organism evidence="1 2">
    <name type="scientific">Acaulospora morrowiae</name>
    <dbReference type="NCBI Taxonomy" id="94023"/>
    <lineage>
        <taxon>Eukaryota</taxon>
        <taxon>Fungi</taxon>
        <taxon>Fungi incertae sedis</taxon>
        <taxon>Mucoromycota</taxon>
        <taxon>Glomeromycotina</taxon>
        <taxon>Glomeromycetes</taxon>
        <taxon>Diversisporales</taxon>
        <taxon>Acaulosporaceae</taxon>
        <taxon>Acaulospora</taxon>
    </lineage>
</organism>
<proteinExistence type="predicted"/>
<evidence type="ECO:0000313" key="1">
    <source>
        <dbReference type="EMBL" id="CAG8675713.1"/>
    </source>
</evidence>
<protein>
    <submittedName>
        <fullName evidence="1">16607_t:CDS:1</fullName>
    </submittedName>
</protein>
<evidence type="ECO:0000313" key="2">
    <source>
        <dbReference type="Proteomes" id="UP000789342"/>
    </source>
</evidence>
<dbReference type="AlphaFoldDB" id="A0A9N9HD50"/>
<name>A0A9N9HD50_9GLOM</name>
<dbReference type="Proteomes" id="UP000789342">
    <property type="component" value="Unassembled WGS sequence"/>
</dbReference>
<comment type="caution">
    <text evidence="1">The sequence shown here is derived from an EMBL/GenBank/DDBJ whole genome shotgun (WGS) entry which is preliminary data.</text>
</comment>
<gene>
    <name evidence="1" type="ORF">AMORRO_LOCUS11019</name>
</gene>
<keyword evidence="2" id="KW-1185">Reference proteome</keyword>
<dbReference type="EMBL" id="CAJVPV010013193">
    <property type="protein sequence ID" value="CAG8675713.1"/>
    <property type="molecule type" value="Genomic_DNA"/>
</dbReference>
<feature type="non-terminal residue" evidence="1">
    <location>
        <position position="1"/>
    </location>
</feature>